<dbReference type="Gene3D" id="3.30.365.10">
    <property type="entry name" value="Aldehyde oxidase/xanthine dehydrogenase, molybdopterin binding domain"/>
    <property type="match status" value="4"/>
</dbReference>
<dbReference type="InterPro" id="IPR046867">
    <property type="entry name" value="AldOxase/xan_DH_MoCoBD2"/>
</dbReference>
<dbReference type="InterPro" id="IPR016208">
    <property type="entry name" value="Ald_Oxase/xanthine_DH-like"/>
</dbReference>
<gene>
    <name evidence="3" type="ORF">PV383_31925</name>
</gene>
<proteinExistence type="predicted"/>
<protein>
    <submittedName>
        <fullName evidence="3">Xanthine dehydrogenase family protein molybdopterin-binding subunit</fullName>
    </submittedName>
</protein>
<name>A0ABU4MWK8_9ACTN</name>
<dbReference type="Pfam" id="PF02738">
    <property type="entry name" value="MoCoBD_1"/>
    <property type="match status" value="1"/>
</dbReference>
<evidence type="ECO:0000313" key="4">
    <source>
        <dbReference type="Proteomes" id="UP001282474"/>
    </source>
</evidence>
<organism evidence="3 4">
    <name type="scientific">Streptomyces caniscabiei</name>
    <dbReference type="NCBI Taxonomy" id="2746961"/>
    <lineage>
        <taxon>Bacteria</taxon>
        <taxon>Bacillati</taxon>
        <taxon>Actinomycetota</taxon>
        <taxon>Actinomycetes</taxon>
        <taxon>Kitasatosporales</taxon>
        <taxon>Streptomycetaceae</taxon>
        <taxon>Streptomyces</taxon>
    </lineage>
</organism>
<dbReference type="Pfam" id="PF01315">
    <property type="entry name" value="Ald_Xan_dh_C"/>
    <property type="match status" value="1"/>
</dbReference>
<keyword evidence="4" id="KW-1185">Reference proteome</keyword>
<dbReference type="RefSeq" id="WP_193381711.1">
    <property type="nucleotide sequence ID" value="NZ_JABXWF010000025.1"/>
</dbReference>
<dbReference type="PANTHER" id="PTHR11908">
    <property type="entry name" value="XANTHINE DEHYDROGENASE"/>
    <property type="match status" value="1"/>
</dbReference>
<feature type="domain" description="Aldehyde oxidase/xanthine dehydrogenase a/b hammerhead" evidence="2">
    <location>
        <begin position="26"/>
        <end position="131"/>
    </location>
</feature>
<dbReference type="PANTHER" id="PTHR11908:SF157">
    <property type="entry name" value="XANTHINE DEHYDROGENASE SUBUNIT D-RELATED"/>
    <property type="match status" value="1"/>
</dbReference>
<comment type="caution">
    <text evidence="3">The sequence shown here is derived from an EMBL/GenBank/DDBJ whole genome shotgun (WGS) entry which is preliminary data.</text>
</comment>
<sequence>MSTEEYGPHLNIGAQLVRRDAAERVTGHTAYTEDIRLPGMLHGVLVQSPVAAGRLRGVDVDRARALDGVVKVLTAEDVTDRRYGNYVKDQPIFARDRVRFVGEPVAMVAATSLAIARRAAGLVEVDIEATTPVVDLREALTSSEVLVHDRDTNVIEDVHISRGDVDAVFDAAHAVVHTEVESHRAHQAYLEPRAVTAAPAPGGFSLIMSTQQPFGVRAQLAELFDLPTGAIEVRVPAVGGGFGGKLHLLFAPQAAAMTLATGRPVQIVCSRAEDMATGNPRENSIVRMSSAVDETGRILARRCDVVLDAGAYAMDTPILTSMAAFYATGPYRIDTLDIRGRAVYTHTCPTGSFRGPSGPQMVYAAEAQIEDIAQRLGLDPAEIRRRNFIGEGDRGPTGELITLRGTTDECMRVVESRLQRWRQADVAPGDHRRRGYGLACAWWSTLGTPSAATVELHEDGTATLSSGGTEIGTGAISTALPSMVAEELGLRPDCVVLKSGSTRESPYDSGSRGSRTMFATGNATVLAARAVAEQIRKEAARLLEVDPADLVLREGRVEVKGAPGTGMTIAEVSASAHLRSGPVVATGRYRAELAPVEGSDLLGARFLRLGEPTFHCHGVEIALDEETGRVDVLNFIAVHDVGRVVNPVGARGQVEGGVVQGIGYALTENLRTNDLGVIVNGNFHDYRLPTIADVPPNIETVFIENNPSRTGPFGAKGLGEPPVILPAAAIGSALRDLLGVQPYQLPLDADRVVLTMAERDSRPDSGSSPSPTRAPEAEVEG</sequence>
<evidence type="ECO:0000259" key="2">
    <source>
        <dbReference type="SMART" id="SM01008"/>
    </source>
</evidence>
<dbReference type="SUPFAM" id="SSF56003">
    <property type="entry name" value="Molybdenum cofactor-binding domain"/>
    <property type="match status" value="1"/>
</dbReference>
<dbReference type="InterPro" id="IPR000674">
    <property type="entry name" value="Ald_Oxase/Xan_DH_a/b"/>
</dbReference>
<dbReference type="Proteomes" id="UP001282474">
    <property type="component" value="Unassembled WGS sequence"/>
</dbReference>
<dbReference type="Pfam" id="PF20256">
    <property type="entry name" value="MoCoBD_2"/>
    <property type="match status" value="1"/>
</dbReference>
<accession>A0ABU4MWK8</accession>
<dbReference type="InterPro" id="IPR008274">
    <property type="entry name" value="AldOxase/xan_DH_MoCoBD1"/>
</dbReference>
<evidence type="ECO:0000313" key="3">
    <source>
        <dbReference type="EMBL" id="MDX3041760.1"/>
    </source>
</evidence>
<feature type="region of interest" description="Disordered" evidence="1">
    <location>
        <begin position="757"/>
        <end position="781"/>
    </location>
</feature>
<evidence type="ECO:0000256" key="1">
    <source>
        <dbReference type="SAM" id="MobiDB-lite"/>
    </source>
</evidence>
<dbReference type="SMART" id="SM01008">
    <property type="entry name" value="Ald_Xan_dh_C"/>
    <property type="match status" value="1"/>
</dbReference>
<dbReference type="Gene3D" id="3.90.1170.50">
    <property type="entry name" value="Aldehyde oxidase/xanthine dehydrogenase, a/b hammerhead"/>
    <property type="match status" value="1"/>
</dbReference>
<dbReference type="InterPro" id="IPR037165">
    <property type="entry name" value="AldOxase/xan_DH_Mopterin-bd_sf"/>
</dbReference>
<dbReference type="InterPro" id="IPR036856">
    <property type="entry name" value="Ald_Oxase/Xan_DH_a/b_sf"/>
</dbReference>
<dbReference type="EMBL" id="JARAWJ010000030">
    <property type="protein sequence ID" value="MDX3041760.1"/>
    <property type="molecule type" value="Genomic_DNA"/>
</dbReference>
<reference evidence="3 4" key="1">
    <citation type="journal article" date="2023" name="Microb. Genom.">
        <title>Mesoterricola silvestris gen. nov., sp. nov., Mesoterricola sediminis sp. nov., Geothrix oryzae sp. nov., Geothrix edaphica sp. nov., Geothrix rubra sp. nov., and Geothrix limicola sp. nov., six novel members of Acidobacteriota isolated from soils.</title>
        <authorList>
            <person name="Weisberg A.J."/>
            <person name="Pearce E."/>
            <person name="Kramer C.G."/>
            <person name="Chang J.H."/>
            <person name="Clarke C.R."/>
        </authorList>
    </citation>
    <scope>NUCLEOTIDE SEQUENCE [LARGE SCALE GENOMIC DNA]</scope>
    <source>
        <strain evidence="3 4">NE20-4-1</strain>
    </source>
</reference>
<dbReference type="SUPFAM" id="SSF54665">
    <property type="entry name" value="CO dehydrogenase molybdoprotein N-domain-like"/>
    <property type="match status" value="1"/>
</dbReference>